<protein>
    <submittedName>
        <fullName evidence="1">Uncharacterized protein</fullName>
    </submittedName>
</protein>
<proteinExistence type="predicted"/>
<sequence length="76" mass="8814">MSAPAYQVPTYENSVSMGLKRYIEKHDHDPDGIKKKVIVETVRSVPEDDVVKNESDYARDPHKHHHLNWNPGFVLF</sequence>
<name>A0A9Q9AP92_9PEZI</name>
<evidence type="ECO:0000313" key="2">
    <source>
        <dbReference type="Proteomes" id="UP001056384"/>
    </source>
</evidence>
<gene>
    <name evidence="1" type="ORF">Slin15195_G033840</name>
</gene>
<accession>A0A9Q9AP92</accession>
<keyword evidence="2" id="KW-1185">Reference proteome</keyword>
<dbReference type="Proteomes" id="UP001056384">
    <property type="component" value="Chromosome 2"/>
</dbReference>
<organism evidence="1 2">
    <name type="scientific">Septoria linicola</name>
    <dbReference type="NCBI Taxonomy" id="215465"/>
    <lineage>
        <taxon>Eukaryota</taxon>
        <taxon>Fungi</taxon>
        <taxon>Dikarya</taxon>
        <taxon>Ascomycota</taxon>
        <taxon>Pezizomycotina</taxon>
        <taxon>Dothideomycetes</taxon>
        <taxon>Dothideomycetidae</taxon>
        <taxon>Mycosphaerellales</taxon>
        <taxon>Mycosphaerellaceae</taxon>
        <taxon>Septoria</taxon>
    </lineage>
</organism>
<dbReference type="AlphaFoldDB" id="A0A9Q9AP92"/>
<reference evidence="1" key="1">
    <citation type="submission" date="2022-06" db="EMBL/GenBank/DDBJ databases">
        <title>Complete genome sequences of two strains of the flax pathogen Septoria linicola.</title>
        <authorList>
            <person name="Lapalu N."/>
            <person name="Simon A."/>
            <person name="Demenou B."/>
            <person name="Paumier D."/>
            <person name="Guillot M.-P."/>
            <person name="Gout L."/>
            <person name="Valade R."/>
        </authorList>
    </citation>
    <scope>NUCLEOTIDE SEQUENCE</scope>
    <source>
        <strain evidence="1">SE15195</strain>
    </source>
</reference>
<evidence type="ECO:0000313" key="1">
    <source>
        <dbReference type="EMBL" id="USW50065.1"/>
    </source>
</evidence>
<dbReference type="EMBL" id="CP099419">
    <property type="protein sequence ID" value="USW50065.1"/>
    <property type="molecule type" value="Genomic_DNA"/>
</dbReference>